<dbReference type="InterPro" id="IPR008727">
    <property type="entry name" value="PAAR_motif"/>
</dbReference>
<name>N8Y396_ACIGI</name>
<dbReference type="eggNOG" id="COG4104">
    <property type="taxonomic scope" value="Bacteria"/>
</dbReference>
<dbReference type="RefSeq" id="WP_004822483.1">
    <property type="nucleotide sequence ID" value="NZ_KB849456.1"/>
</dbReference>
<dbReference type="PATRIC" id="fig|1217656.3.peg.3613"/>
<gene>
    <name evidence="1" type="ORF">F964_03666</name>
</gene>
<dbReference type="Proteomes" id="UP000013148">
    <property type="component" value="Unassembled WGS sequence"/>
</dbReference>
<dbReference type="Gene3D" id="2.60.200.60">
    <property type="match status" value="1"/>
</dbReference>
<evidence type="ECO:0008006" key="3">
    <source>
        <dbReference type="Google" id="ProtNLM"/>
    </source>
</evidence>
<sequence length="184" mass="19538">MKALITVGCKTDHGGVIILGDVSFLVEGKAVHLDGMTHFCPKCKVQSKAIASNQGFVVVSGKSAVADGDSSTCGSKYLKISDLAVMSNGASVEMSNAVTAPLMKNNFIEHQKNTYDEQLQLQDINGEPYANLEYLVTFDDGSTCKGVTDDKGNTKRLKTNGAVKIISVDLIVNSSCTESCFCGE</sequence>
<dbReference type="AlphaFoldDB" id="N8Y396"/>
<evidence type="ECO:0000313" key="1">
    <source>
        <dbReference type="EMBL" id="ENV15804.1"/>
    </source>
</evidence>
<protein>
    <recommendedName>
        <fullName evidence="3">PAAR domain-containing protein</fullName>
    </recommendedName>
</protein>
<dbReference type="HOGENOM" id="CLU_113188_2_0_6"/>
<comment type="caution">
    <text evidence="1">The sequence shown here is derived from an EMBL/GenBank/DDBJ whole genome shotgun (WGS) entry which is preliminary data.</text>
</comment>
<keyword evidence="2" id="KW-1185">Reference proteome</keyword>
<dbReference type="Pfam" id="PF05488">
    <property type="entry name" value="PAAR_motif"/>
    <property type="match status" value="1"/>
</dbReference>
<organism evidence="1 2">
    <name type="scientific">Acinetobacter guillouiae NIPH 991</name>
    <dbReference type="NCBI Taxonomy" id="1217656"/>
    <lineage>
        <taxon>Bacteria</taxon>
        <taxon>Pseudomonadati</taxon>
        <taxon>Pseudomonadota</taxon>
        <taxon>Gammaproteobacteria</taxon>
        <taxon>Moraxellales</taxon>
        <taxon>Moraxellaceae</taxon>
        <taxon>Acinetobacter</taxon>
    </lineage>
</organism>
<accession>N8Y396</accession>
<reference evidence="1 2" key="1">
    <citation type="submission" date="2013-02" db="EMBL/GenBank/DDBJ databases">
        <title>The Genome Sequence of Acinetobacter guillouiae NIPH 991.</title>
        <authorList>
            <consortium name="The Broad Institute Genome Sequencing Platform"/>
            <consortium name="The Broad Institute Genome Sequencing Center for Infectious Disease"/>
            <person name="Cerqueira G."/>
            <person name="Feldgarden M."/>
            <person name="Courvalin P."/>
            <person name="Perichon B."/>
            <person name="Grillot-Courvalin C."/>
            <person name="Clermont D."/>
            <person name="Rocha E."/>
            <person name="Yoon E.-J."/>
            <person name="Nemec A."/>
            <person name="Walker B."/>
            <person name="Young S.K."/>
            <person name="Zeng Q."/>
            <person name="Gargeya S."/>
            <person name="Fitzgerald M."/>
            <person name="Haas B."/>
            <person name="Abouelleil A."/>
            <person name="Alvarado L."/>
            <person name="Arachchi H.M."/>
            <person name="Berlin A.M."/>
            <person name="Chapman S.B."/>
            <person name="Dewar J."/>
            <person name="Goldberg J."/>
            <person name="Griggs A."/>
            <person name="Gujja S."/>
            <person name="Hansen M."/>
            <person name="Howarth C."/>
            <person name="Imamovic A."/>
            <person name="Larimer J."/>
            <person name="McCowan C."/>
            <person name="Murphy C."/>
            <person name="Neiman D."/>
            <person name="Pearson M."/>
            <person name="Priest M."/>
            <person name="Roberts A."/>
            <person name="Saif S."/>
            <person name="Shea T."/>
            <person name="Sisk P."/>
            <person name="Sykes S."/>
            <person name="Wortman J."/>
            <person name="Nusbaum C."/>
            <person name="Birren B."/>
        </authorList>
    </citation>
    <scope>NUCLEOTIDE SEQUENCE [LARGE SCALE GENOMIC DNA]</scope>
    <source>
        <strain evidence="1 2">NIPH 991</strain>
    </source>
</reference>
<evidence type="ECO:0000313" key="2">
    <source>
        <dbReference type="Proteomes" id="UP000013148"/>
    </source>
</evidence>
<proteinExistence type="predicted"/>
<dbReference type="EMBL" id="APPJ01000013">
    <property type="protein sequence ID" value="ENV15804.1"/>
    <property type="molecule type" value="Genomic_DNA"/>
</dbReference>
<dbReference type="CDD" id="cd14744">
    <property type="entry name" value="PAAR_CT_2"/>
    <property type="match status" value="1"/>
</dbReference>